<evidence type="ECO:0000259" key="1">
    <source>
        <dbReference type="Pfam" id="PF00078"/>
    </source>
</evidence>
<reference evidence="2" key="2">
    <citation type="submission" date="2021-03" db="UniProtKB">
        <authorList>
            <consortium name="EnsemblPlants"/>
        </authorList>
    </citation>
    <scope>IDENTIFICATION</scope>
</reference>
<organism evidence="2 3">
    <name type="scientific">Cannabis sativa</name>
    <name type="common">Hemp</name>
    <name type="synonym">Marijuana</name>
    <dbReference type="NCBI Taxonomy" id="3483"/>
    <lineage>
        <taxon>Eukaryota</taxon>
        <taxon>Viridiplantae</taxon>
        <taxon>Streptophyta</taxon>
        <taxon>Embryophyta</taxon>
        <taxon>Tracheophyta</taxon>
        <taxon>Spermatophyta</taxon>
        <taxon>Magnoliopsida</taxon>
        <taxon>eudicotyledons</taxon>
        <taxon>Gunneridae</taxon>
        <taxon>Pentapetalae</taxon>
        <taxon>rosids</taxon>
        <taxon>fabids</taxon>
        <taxon>Rosales</taxon>
        <taxon>Cannabaceae</taxon>
        <taxon>Cannabis</taxon>
    </lineage>
</organism>
<sequence>MAQELLHAIKGHKIRKIAWMAIKLDMAKVFDRVEWSFLNKVMLKSGFPAKFTSLIMNFLTIASYKFNINGHVFGQVIPTRGIRKGDRISPYLFLLCSKGLSTLLR</sequence>
<keyword evidence="3" id="KW-1185">Reference proteome</keyword>
<proteinExistence type="predicted"/>
<dbReference type="Proteomes" id="UP000596661">
    <property type="component" value="Chromosome 1"/>
</dbReference>
<reference evidence="2" key="1">
    <citation type="submission" date="2018-11" db="EMBL/GenBank/DDBJ databases">
        <authorList>
            <person name="Grassa J C."/>
        </authorList>
    </citation>
    <scope>NUCLEOTIDE SEQUENCE [LARGE SCALE GENOMIC DNA]</scope>
</reference>
<dbReference type="EMBL" id="UZAU01000081">
    <property type="status" value="NOT_ANNOTATED_CDS"/>
    <property type="molecule type" value="Genomic_DNA"/>
</dbReference>
<protein>
    <recommendedName>
        <fullName evidence="1">Reverse transcriptase domain-containing protein</fullName>
    </recommendedName>
</protein>
<dbReference type="EnsemblPlants" id="evm.model.01.2890">
    <property type="protein sequence ID" value="cds.evm.model.01.2890"/>
    <property type="gene ID" value="evm.TU.01.2890"/>
</dbReference>
<accession>A0A803NN00</accession>
<dbReference type="Pfam" id="PF00078">
    <property type="entry name" value="RVT_1"/>
    <property type="match status" value="1"/>
</dbReference>
<feature type="domain" description="Reverse transcriptase" evidence="1">
    <location>
        <begin position="12"/>
        <end position="102"/>
    </location>
</feature>
<dbReference type="PANTHER" id="PTHR31635">
    <property type="entry name" value="REVERSE TRANSCRIPTASE DOMAIN-CONTAINING PROTEIN-RELATED"/>
    <property type="match status" value="1"/>
</dbReference>
<evidence type="ECO:0000313" key="2">
    <source>
        <dbReference type="EnsemblPlants" id="cds.evm.model.01.2890"/>
    </source>
</evidence>
<dbReference type="Gramene" id="evm.model.01.2890">
    <property type="protein sequence ID" value="cds.evm.model.01.2890"/>
    <property type="gene ID" value="evm.TU.01.2890"/>
</dbReference>
<name>A0A803NN00_CANSA</name>
<evidence type="ECO:0000313" key="3">
    <source>
        <dbReference type="Proteomes" id="UP000596661"/>
    </source>
</evidence>
<dbReference type="InterPro" id="IPR000477">
    <property type="entry name" value="RT_dom"/>
</dbReference>
<dbReference type="PANTHER" id="PTHR31635:SF196">
    <property type="entry name" value="REVERSE TRANSCRIPTASE DOMAIN-CONTAINING PROTEIN-RELATED"/>
    <property type="match status" value="1"/>
</dbReference>
<dbReference type="AlphaFoldDB" id="A0A803NN00"/>